<comment type="similarity">
    <text evidence="1 11">Belongs to the SIS family. GutQ/KpsF subfamily.</text>
</comment>
<dbReference type="GO" id="GO:0005524">
    <property type="term" value="F:ATP binding"/>
    <property type="evidence" value="ECO:0007669"/>
    <property type="project" value="UniProtKB-KW"/>
</dbReference>
<evidence type="ECO:0000313" key="18">
    <source>
        <dbReference type="Proteomes" id="UP000286947"/>
    </source>
</evidence>
<evidence type="ECO:0000256" key="5">
    <source>
        <dbReference type="ARBA" id="ARBA00022833"/>
    </source>
</evidence>
<dbReference type="Pfam" id="PF01380">
    <property type="entry name" value="SIS"/>
    <property type="match status" value="1"/>
</dbReference>
<dbReference type="GO" id="GO:0046872">
    <property type="term" value="F:metal ion binding"/>
    <property type="evidence" value="ECO:0007669"/>
    <property type="project" value="UniProtKB-KW"/>
</dbReference>
<dbReference type="NCBIfam" id="TIGR00393">
    <property type="entry name" value="kpsF"/>
    <property type="match status" value="1"/>
</dbReference>
<dbReference type="GO" id="GO:0005975">
    <property type="term" value="P:carbohydrate metabolic process"/>
    <property type="evidence" value="ECO:0007669"/>
    <property type="project" value="InterPro"/>
</dbReference>
<keyword evidence="5 12" id="KW-0862">Zinc</keyword>
<protein>
    <recommendedName>
        <fullName evidence="9">Arabinose 5-phosphate isomerase GutQ</fullName>
    </recommendedName>
    <alternativeName>
        <fullName evidence="10">Phosphosugar aldol-ketol isomerase</fullName>
    </alternativeName>
</protein>
<keyword evidence="2 12" id="KW-0479">Metal-binding</keyword>
<evidence type="ECO:0000256" key="7">
    <source>
        <dbReference type="ARBA" id="ARBA00023122"/>
    </source>
</evidence>
<comment type="caution">
    <text evidence="17">The sequence shown here is derived from an EMBL/GenBank/DDBJ whole genome shotgun (WGS) entry which is preliminary data.</text>
</comment>
<evidence type="ECO:0000256" key="6">
    <source>
        <dbReference type="ARBA" id="ARBA00022840"/>
    </source>
</evidence>
<feature type="site" description="Catalytically relevant" evidence="13">
    <location>
        <position position="190"/>
    </location>
</feature>
<dbReference type="FunFam" id="3.40.50.10490:FF:000011">
    <property type="entry name" value="Arabinose 5-phosphate isomerase"/>
    <property type="match status" value="1"/>
</dbReference>
<sequence>MIHIDHDRILSCARETVQIEEDAVSHLKAQLGESFVDAVRLILNSKGHVVVSGMGKSGHVGRKIAATLASTGVPSLFVHPAEASHGDLGMITAQDVVLGISNSGESEELTAILPVIKRLGASLIAMTGNVHSTLARFADVVIDASVKKEACPLNLAPTASTTVQMVLGDALAMALLDAHGFKAEDFARSHPGGALGRRLLTHVRDVMRPMEETPIVFPQAGFSEVMLQMTKKGLGMTAITDEQHHVQGIFTDGDLRRLLEKLNSTEHLSNLKASDIMTANPQTVAEDALAVQAAELMEKRAISQVLVVNPQGQLVGVVNTHDLMRAKVI</sequence>
<evidence type="ECO:0000313" key="17">
    <source>
        <dbReference type="EMBL" id="RUS65555.1"/>
    </source>
</evidence>
<keyword evidence="3" id="KW-0677">Repeat</keyword>
<name>A0A433S9Y9_9BURK</name>
<dbReference type="Gene3D" id="3.40.50.10490">
    <property type="entry name" value="Glucose-6-phosphate isomerase like protein, domain 1"/>
    <property type="match status" value="1"/>
</dbReference>
<dbReference type="PROSITE" id="PS51464">
    <property type="entry name" value="SIS"/>
    <property type="match status" value="1"/>
</dbReference>
<feature type="binding site" evidence="12">
    <location>
        <position position="79"/>
    </location>
    <ligand>
        <name>Zn(2+)</name>
        <dbReference type="ChEBI" id="CHEBI:29105"/>
    </ligand>
</feature>
<dbReference type="InterPro" id="IPR046342">
    <property type="entry name" value="CBS_dom_sf"/>
</dbReference>
<dbReference type="PANTHER" id="PTHR42745">
    <property type="match status" value="1"/>
</dbReference>
<feature type="domain" description="SIS" evidence="16">
    <location>
        <begin position="38"/>
        <end position="181"/>
    </location>
</feature>
<feature type="site" description="Catalytically relevant" evidence="13">
    <location>
        <position position="56"/>
    </location>
</feature>
<dbReference type="InterPro" id="IPR050986">
    <property type="entry name" value="GutQ/KpsF_isomerases"/>
</dbReference>
<keyword evidence="4" id="KW-0547">Nucleotide-binding</keyword>
<dbReference type="SUPFAM" id="SSF53697">
    <property type="entry name" value="SIS domain"/>
    <property type="match status" value="1"/>
</dbReference>
<accession>A0A433S9Y9</accession>
<dbReference type="Gene3D" id="3.10.580.10">
    <property type="entry name" value="CBS-domain"/>
    <property type="match status" value="1"/>
</dbReference>
<feature type="domain" description="CBS" evidence="15">
    <location>
        <begin position="277"/>
        <end position="329"/>
    </location>
</feature>
<evidence type="ECO:0000256" key="13">
    <source>
        <dbReference type="PIRSR" id="PIRSR004692-3"/>
    </source>
</evidence>
<dbReference type="Pfam" id="PF00571">
    <property type="entry name" value="CBS"/>
    <property type="match status" value="2"/>
</dbReference>
<gene>
    <name evidence="17" type="primary">kdsD</name>
    <name evidence="17" type="ORF">CUZ56_02854</name>
</gene>
<dbReference type="GO" id="GO:0019146">
    <property type="term" value="F:arabinose-5-phosphate isomerase activity"/>
    <property type="evidence" value="ECO:0007669"/>
    <property type="project" value="UniProtKB-ARBA"/>
</dbReference>
<evidence type="ECO:0000256" key="10">
    <source>
        <dbReference type="ARBA" id="ARBA00041834"/>
    </source>
</evidence>
<evidence type="ECO:0000256" key="2">
    <source>
        <dbReference type="ARBA" id="ARBA00022723"/>
    </source>
</evidence>
<dbReference type="PANTHER" id="PTHR42745:SF2">
    <property type="entry name" value="ARABINOSE 5-PHOSPHATE ISOMERASE GUTQ"/>
    <property type="match status" value="1"/>
</dbReference>
<dbReference type="CDD" id="cd04604">
    <property type="entry name" value="CBS_pair_SIS_assoc"/>
    <property type="match status" value="1"/>
</dbReference>
<keyword evidence="7 14" id="KW-0129">CBS domain</keyword>
<dbReference type="InterPro" id="IPR001347">
    <property type="entry name" value="SIS_dom"/>
</dbReference>
<dbReference type="OrthoDB" id="9762536at2"/>
<dbReference type="InterPro" id="IPR004800">
    <property type="entry name" value="KdsD/KpsF-type"/>
</dbReference>
<evidence type="ECO:0000256" key="1">
    <source>
        <dbReference type="ARBA" id="ARBA00008165"/>
    </source>
</evidence>
<dbReference type="InterPro" id="IPR035474">
    <property type="entry name" value="SIS_Kpsf"/>
</dbReference>
<evidence type="ECO:0000259" key="16">
    <source>
        <dbReference type="PROSITE" id="PS51464"/>
    </source>
</evidence>
<reference evidence="17 18" key="1">
    <citation type="submission" date="2018-01" db="EMBL/GenBank/DDBJ databases">
        <title>Saezia sanguinis gen. nov., sp. nov., in the order Burkholderiales isolated from human blood.</title>
        <authorList>
            <person name="Medina-Pascual M.J."/>
            <person name="Valdezate S."/>
            <person name="Monzon S."/>
            <person name="Cuesta I."/>
            <person name="Carrasco G."/>
            <person name="Villalon P."/>
            <person name="Saez-Nieto J.A."/>
        </authorList>
    </citation>
    <scope>NUCLEOTIDE SEQUENCE [LARGE SCALE GENOMIC DNA]</scope>
    <source>
        <strain evidence="17 18">CNM695-12</strain>
    </source>
</reference>
<organism evidence="17 18">
    <name type="scientific">Saezia sanguinis</name>
    <dbReference type="NCBI Taxonomy" id="1965230"/>
    <lineage>
        <taxon>Bacteria</taxon>
        <taxon>Pseudomonadati</taxon>
        <taxon>Pseudomonadota</taxon>
        <taxon>Betaproteobacteria</taxon>
        <taxon>Burkholderiales</taxon>
        <taxon>Saeziaceae</taxon>
        <taxon>Saezia</taxon>
    </lineage>
</organism>
<feature type="domain" description="CBS" evidence="15">
    <location>
        <begin position="207"/>
        <end position="265"/>
    </location>
</feature>
<evidence type="ECO:0000256" key="9">
    <source>
        <dbReference type="ARBA" id="ARBA00040018"/>
    </source>
</evidence>
<evidence type="ECO:0000259" key="15">
    <source>
        <dbReference type="PROSITE" id="PS51371"/>
    </source>
</evidence>
<dbReference type="SMART" id="SM00116">
    <property type="entry name" value="CBS"/>
    <property type="match status" value="2"/>
</dbReference>
<dbReference type="RefSeq" id="WP_126981015.1">
    <property type="nucleotide sequence ID" value="NZ_PQSP01000011.1"/>
</dbReference>
<evidence type="ECO:0000256" key="11">
    <source>
        <dbReference type="PIRNR" id="PIRNR004692"/>
    </source>
</evidence>
<dbReference type="InterPro" id="IPR046348">
    <property type="entry name" value="SIS_dom_sf"/>
</dbReference>
<keyword evidence="6" id="KW-0067">ATP-binding</keyword>
<dbReference type="PROSITE" id="PS51371">
    <property type="entry name" value="CBS"/>
    <property type="match status" value="2"/>
</dbReference>
<dbReference type="GO" id="GO:1901135">
    <property type="term" value="P:carbohydrate derivative metabolic process"/>
    <property type="evidence" value="ECO:0007669"/>
    <property type="project" value="InterPro"/>
</dbReference>
<evidence type="ECO:0000256" key="8">
    <source>
        <dbReference type="ARBA" id="ARBA00023235"/>
    </source>
</evidence>
<proteinExistence type="inferred from homology"/>
<evidence type="ECO:0000256" key="12">
    <source>
        <dbReference type="PIRSR" id="PIRSR004692-2"/>
    </source>
</evidence>
<keyword evidence="18" id="KW-1185">Reference proteome</keyword>
<dbReference type="Proteomes" id="UP000286947">
    <property type="component" value="Unassembled WGS sequence"/>
</dbReference>
<dbReference type="EMBL" id="PQSP01000011">
    <property type="protein sequence ID" value="RUS65555.1"/>
    <property type="molecule type" value="Genomic_DNA"/>
</dbReference>
<dbReference type="InterPro" id="IPR000644">
    <property type="entry name" value="CBS_dom"/>
</dbReference>
<evidence type="ECO:0000256" key="14">
    <source>
        <dbReference type="PROSITE-ProRule" id="PRU00703"/>
    </source>
</evidence>
<dbReference type="CDD" id="cd05014">
    <property type="entry name" value="SIS_Kpsf"/>
    <property type="match status" value="1"/>
</dbReference>
<feature type="site" description="Catalytically relevant" evidence="13">
    <location>
        <position position="149"/>
    </location>
</feature>
<dbReference type="PIRSF" id="PIRSF004692">
    <property type="entry name" value="KdsD_KpsF"/>
    <property type="match status" value="1"/>
</dbReference>
<dbReference type="AlphaFoldDB" id="A0A433S9Y9"/>
<evidence type="ECO:0000256" key="4">
    <source>
        <dbReference type="ARBA" id="ARBA00022741"/>
    </source>
</evidence>
<feature type="site" description="Catalytically relevant" evidence="13">
    <location>
        <position position="108"/>
    </location>
</feature>
<evidence type="ECO:0000256" key="3">
    <source>
        <dbReference type="ARBA" id="ARBA00022737"/>
    </source>
</evidence>
<keyword evidence="8 17" id="KW-0413">Isomerase</keyword>